<dbReference type="InterPro" id="IPR013783">
    <property type="entry name" value="Ig-like_fold"/>
</dbReference>
<feature type="domain" description="DUF11" evidence="1">
    <location>
        <begin position="549"/>
        <end position="643"/>
    </location>
</feature>
<protein>
    <recommendedName>
        <fullName evidence="1">DUF11 domain-containing protein</fullName>
    </recommendedName>
</protein>
<dbReference type="NCBIfam" id="TIGR01451">
    <property type="entry name" value="B_ant_repeat"/>
    <property type="match status" value="2"/>
</dbReference>
<dbReference type="InterPro" id="IPR051172">
    <property type="entry name" value="Chlamydia_OmcB"/>
</dbReference>
<gene>
    <name evidence="2" type="ORF">DL796_07460</name>
</gene>
<reference evidence="2 3" key="1">
    <citation type="submission" date="2018-05" db="EMBL/GenBank/DDBJ databases">
        <title>Kangiella spongicola genome sequence.</title>
        <authorList>
            <person name="Maclea K.S."/>
            <person name="Goen A.E."/>
            <person name="Kelley C."/>
            <person name="Underriner A."/>
            <person name="Silverwood T."/>
            <person name="Trachtenberg A.M."/>
        </authorList>
    </citation>
    <scope>NUCLEOTIDE SEQUENCE [LARGE SCALE GENOMIC DNA]</scope>
    <source>
        <strain evidence="2 3">ATCC BAA-2076</strain>
    </source>
</reference>
<dbReference type="Gene3D" id="2.60.40.10">
    <property type="entry name" value="Immunoglobulins"/>
    <property type="match status" value="1"/>
</dbReference>
<evidence type="ECO:0000259" key="1">
    <source>
        <dbReference type="Pfam" id="PF01345"/>
    </source>
</evidence>
<dbReference type="AlphaFoldDB" id="A0A318D200"/>
<dbReference type="InterPro" id="IPR001434">
    <property type="entry name" value="OmcB-like_DUF11"/>
</dbReference>
<dbReference type="PANTHER" id="PTHR34819">
    <property type="entry name" value="LARGE CYSTEINE-RICH PERIPLASMIC PROTEIN OMCB"/>
    <property type="match status" value="1"/>
</dbReference>
<comment type="caution">
    <text evidence="2">The sequence shown here is derived from an EMBL/GenBank/DDBJ whole genome shotgun (WGS) entry which is preliminary data.</text>
</comment>
<dbReference type="PANTHER" id="PTHR34819:SF3">
    <property type="entry name" value="CELL SURFACE PROTEIN"/>
    <property type="match status" value="1"/>
</dbReference>
<dbReference type="InterPro" id="IPR047589">
    <property type="entry name" value="DUF11_rpt"/>
</dbReference>
<organism evidence="2 3">
    <name type="scientific">Kangiella spongicola</name>
    <dbReference type="NCBI Taxonomy" id="796379"/>
    <lineage>
        <taxon>Bacteria</taxon>
        <taxon>Pseudomonadati</taxon>
        <taxon>Pseudomonadota</taxon>
        <taxon>Gammaproteobacteria</taxon>
        <taxon>Kangiellales</taxon>
        <taxon>Kangiellaceae</taxon>
        <taxon>Kangiella</taxon>
    </lineage>
</organism>
<feature type="domain" description="DUF11" evidence="1">
    <location>
        <begin position="413"/>
        <end position="518"/>
    </location>
</feature>
<evidence type="ECO:0000313" key="2">
    <source>
        <dbReference type="EMBL" id="PXF63272.1"/>
    </source>
</evidence>
<dbReference type="OrthoDB" id="28777at2"/>
<accession>A0A318D200</accession>
<dbReference type="EMBL" id="QICH01000002">
    <property type="protein sequence ID" value="PXF63272.1"/>
    <property type="molecule type" value="Genomic_DNA"/>
</dbReference>
<dbReference type="Proteomes" id="UP000247689">
    <property type="component" value="Unassembled WGS sequence"/>
</dbReference>
<keyword evidence="3" id="KW-1185">Reference proteome</keyword>
<evidence type="ECO:0000313" key="3">
    <source>
        <dbReference type="Proteomes" id="UP000247689"/>
    </source>
</evidence>
<sequence length="649" mass="66639">MAFVFTASLKFLEIRFTNECCVGGRMVRHRGLVKLVAVSLLLVVTSFAQAATVELVVNWPAWAQDNKVEFWNVAVDAADRDSDGNNTEIINSNLVTTRYGGENAICVPGFCNLPAVLDNSLSQTYTFNNVPPGDYRLVLYDSVSDGWDGNASVFIVVNGATIAGYTLPAGIASGVTPIFTIDDTLATNTTQTCSDVNLTSTWSNLGTSPQSTSGAIPVTINTTTTGPANWIFSSESMNTINAWSSPAVQGRQSLGFVFEWDPTPGPNGFEPVYQAVNTDGTANDADPGGSGTLEISFGGRTVENAIIHVDRVGGVGAGVSNSARWNVNTPSVTLGRLAGVGHFATYANNTVLRDMLVVSTGAESSTNTATGTAAGSVVYQGSYSNLSLGFDGIGLEGGGGDGMLLVVCVPQADLSLTKTVNNAAPNVGENVTFTLTVTNSGPDAASNIQVRDLLPAELDFVSSTPSQGSFASGSGIWDVGTLANGGSASLEIVASPNTAGVITNQAEIINSDRIDPDSEFRSGFGVDDLSDGIADDDEASVDLSAGVVDISVTKSSLNDFVPGGNDTYTIVVTNAGPAEANNLAVSDNFPDGVTLNGNWTCTATAGSSCNSGSGGASGDSSISLNVSVIAGGQATITVPVVYSTAPSDF</sequence>
<dbReference type="Pfam" id="PF01345">
    <property type="entry name" value="DUF11"/>
    <property type="match status" value="2"/>
</dbReference>
<proteinExistence type="predicted"/>
<name>A0A318D200_9GAMM</name>